<accession>A0A161RB53</accession>
<dbReference type="InterPro" id="IPR011385">
    <property type="entry name" value="Site-sp_rcmbase"/>
</dbReference>
<evidence type="ECO:0000256" key="3">
    <source>
        <dbReference type="ARBA" id="ARBA00022989"/>
    </source>
</evidence>
<evidence type="ECO:0000256" key="2">
    <source>
        <dbReference type="ARBA" id="ARBA00022692"/>
    </source>
</evidence>
<dbReference type="GO" id="GO:0016020">
    <property type="term" value="C:membrane"/>
    <property type="evidence" value="ECO:0007669"/>
    <property type="project" value="UniProtKB-SubCell"/>
</dbReference>
<dbReference type="PIRSF" id="PIRSF015380">
    <property type="entry name" value="Site-sp_rcmb"/>
    <property type="match status" value="1"/>
</dbReference>
<keyword evidence="2 5" id="KW-0812">Transmembrane</keyword>
<feature type="transmembrane region" description="Helical" evidence="5">
    <location>
        <begin position="548"/>
        <end position="566"/>
    </location>
</feature>
<feature type="transmembrane region" description="Helical" evidence="5">
    <location>
        <begin position="366"/>
        <end position="388"/>
    </location>
</feature>
<dbReference type="OrthoDB" id="5688397at2"/>
<evidence type="ECO:0000256" key="1">
    <source>
        <dbReference type="ARBA" id="ARBA00004141"/>
    </source>
</evidence>
<dbReference type="AlphaFoldDB" id="A0A161RB53"/>
<dbReference type="EMBL" id="LQQU01000008">
    <property type="protein sequence ID" value="KZE34318.1"/>
    <property type="molecule type" value="Genomic_DNA"/>
</dbReference>
<keyword evidence="3 5" id="KW-1133">Transmembrane helix</keyword>
<dbReference type="Pfam" id="PF10136">
    <property type="entry name" value="SpecificRecomb"/>
    <property type="match status" value="1"/>
</dbReference>
<comment type="caution">
    <text evidence="6">The sequence shown here is derived from an EMBL/GenBank/DDBJ whole genome shotgun (WGS) entry which is preliminary data.</text>
</comment>
<dbReference type="STRING" id="1452487.AVW16_06495"/>
<reference evidence="7" key="1">
    <citation type="submission" date="2016-01" db="EMBL/GenBank/DDBJ databases">
        <title>Draft genome of Chromobacterium sp. F49.</title>
        <authorList>
            <person name="Hong K.W."/>
        </authorList>
    </citation>
    <scope>NUCLEOTIDE SEQUENCE [LARGE SCALE GENOMIC DNA]</scope>
    <source>
        <strain evidence="7">CN10</strain>
    </source>
</reference>
<sequence length="670" mass="74080">MDEVLKAICLPDAAAAPAPLLARLIAALRPDDADDVEQATKNARALTFLLNREPDYRAGLRRALLALMGGTRQVALYTDVGTLSNEGFYAAFKRRLGERVLPPARNPEYLKDVFGELFARRDDYRWVAALPRDVWSDLWRALAWDEEDCRVAQHTRLQMLEAVQVLTARITAIGLEPELVRVVPEIERFESPFLHLGAETLRYAESYRAALTASAEPAEDERQILVLLDQCEDILARAKKNAARYGISVGLTYHVLRLAQHIGRLRMLLDLLNWRHDPARDGTLFLLLAELVRAENRKYSVRDLFTANTELIALQVTEHAGRHGEHYIAETRSEWSGMARAAAGAGLIVGFMALVKLLLAKAHLPLIWEALAFGLNYSLGFMLVHVLHFTIATKQPAMTAARIAAVIHDKAGGRAWVDELTELVVKVLRTQFVAILGNVLLAIPTAWAIAEAWRFFTGAPVIDAAKARHLLADIDPVASLAVFHAAIAGVYLFLAGLIAGYYDNLAIYRRIPERIAALPWLNRLVGERRTLRLARYIEHNLGGLAGNFYFGLFLGVTGTIGFLLGLPLDIRHITFSSAYLSFAAVTLDYQLPLSVLLWSLAGVALIGATNLLVSFSLALWVALRSRKLKAREALPLVPAVLKRFVRNPLSFVLPPPKAAPEEVAAGQDPG</sequence>
<protein>
    <submittedName>
        <fullName evidence="6">Recombinase</fullName>
    </submittedName>
</protein>
<feature type="transmembrane region" description="Helical" evidence="5">
    <location>
        <begin position="597"/>
        <end position="623"/>
    </location>
</feature>
<proteinExistence type="predicted"/>
<feature type="transmembrane region" description="Helical" evidence="5">
    <location>
        <begin position="477"/>
        <end position="502"/>
    </location>
</feature>
<organism evidence="6 7">
    <name type="scientific">Crenobacter luteus</name>
    <dbReference type="NCBI Taxonomy" id="1452487"/>
    <lineage>
        <taxon>Bacteria</taxon>
        <taxon>Pseudomonadati</taxon>
        <taxon>Pseudomonadota</taxon>
        <taxon>Betaproteobacteria</taxon>
        <taxon>Neisseriales</taxon>
        <taxon>Neisseriaceae</taxon>
        <taxon>Crenobacter</taxon>
    </lineage>
</organism>
<name>A0A161RB53_9NEIS</name>
<dbReference type="RefSeq" id="WP_066610203.1">
    <property type="nucleotide sequence ID" value="NZ_LQQU01000008.1"/>
</dbReference>
<keyword evidence="7" id="KW-1185">Reference proteome</keyword>
<comment type="subcellular location">
    <subcellularLocation>
        <location evidence="1">Membrane</location>
        <topology evidence="1">Multi-pass membrane protein</topology>
    </subcellularLocation>
</comment>
<evidence type="ECO:0000256" key="4">
    <source>
        <dbReference type="ARBA" id="ARBA00023136"/>
    </source>
</evidence>
<evidence type="ECO:0000313" key="6">
    <source>
        <dbReference type="EMBL" id="KZE34318.1"/>
    </source>
</evidence>
<gene>
    <name evidence="6" type="ORF">AVW16_06495</name>
</gene>
<keyword evidence="4 5" id="KW-0472">Membrane</keyword>
<feature type="transmembrane region" description="Helical" evidence="5">
    <location>
        <begin position="432"/>
        <end position="456"/>
    </location>
</feature>
<evidence type="ECO:0000256" key="5">
    <source>
        <dbReference type="SAM" id="Phobius"/>
    </source>
</evidence>
<feature type="transmembrane region" description="Helical" evidence="5">
    <location>
        <begin position="341"/>
        <end position="359"/>
    </location>
</feature>
<dbReference type="Proteomes" id="UP000076625">
    <property type="component" value="Unassembled WGS sequence"/>
</dbReference>
<dbReference type="InterPro" id="IPR023271">
    <property type="entry name" value="Aquaporin-like"/>
</dbReference>
<dbReference type="Gene3D" id="1.20.1080.10">
    <property type="entry name" value="Glycerol uptake facilitator protein"/>
    <property type="match status" value="1"/>
</dbReference>
<evidence type="ECO:0000313" key="7">
    <source>
        <dbReference type="Proteomes" id="UP000076625"/>
    </source>
</evidence>